<accession>A0AAN8RR27</accession>
<reference evidence="3 4" key="1">
    <citation type="submission" date="2019-10" db="EMBL/GenBank/DDBJ databases">
        <authorList>
            <person name="Palmer J.M."/>
        </authorList>
    </citation>
    <scope>NUCLEOTIDE SEQUENCE [LARGE SCALE GENOMIC DNA]</scope>
    <source>
        <strain evidence="3 4">TWF718</strain>
    </source>
</reference>
<evidence type="ECO:0000256" key="2">
    <source>
        <dbReference type="SAM" id="Phobius"/>
    </source>
</evidence>
<sequence>MLSATPTSRDRRRSKRFNWTQNLTPLPETEKDTTEPPWPHLETLRERERLVKPTRLLFNNLSEDVDEGILGDITKKFGGQKDQKIDITVVQIKERPGGTDNCFIETQQHLSDETDCQNFLENLNSSPPDDNTKILLLVQDMSLAMINFLYGELHVPISTIISHVQGLQGSAEHILPRIFRAPYNASLYERLPDPDKTSVLSDILDYSLDSVAWKRRFIIENTSRFSLDWRSMMWQSKYLYDVEMSSLRKHSDSEKDFLVNWRMEDIVSPENPYDIGPMIYRPHQTISSEREREYLLRSGEERASWVSTKFGRHKIDVYFFDAPRYLIDSSHQHGSSDFETPTFERPKTRMETLRINDENRIFNTSREYFEGLLLHWSSQCKTLDDIEKCCQADFIKAKAIETSDTLTVIDAVIDTIEHKLAFSTKLEDEIELWEKKLSSFRPLLSQMAHLEETIQLYLNMMLRKSTPNATQSHTRDTTAEIVSKSLIIVKEVAKFRKHTATRVECTFQALMSSMSIIESKEAIKEASSVGKLTELAFIFIPLSFTATFYSMQIEALAPTITKFIILGTLLLFFSYLARLFINGRLSKKLKHAAKEPIYIARVVNRGSHIPFSTYMWFHLWHKKGKRLFITLLLFAPFMTIGILLVLKVSSTTAFKPIGCIIVFAYCINSVTPSLSLTRLDRLIFNLVFAFACGIAWSGFESQSERPIRIAIASASSTAFCYFTWVLLRAHPGLFGSIFILLMIPLILLPPSVLFLLPWSRQPQLEYWKAGLATIGSCIAALLVSVGVIYLTDLLLIFKKPKNSSFFISSSQVITFYFLVIFLLAIPGIPALLLWVHLGIQYKDSPNFLEMKMVFTAGFISFSILLMTAIFRKSLVNITTVPI</sequence>
<dbReference type="EMBL" id="JAVHNR010000002">
    <property type="protein sequence ID" value="KAK6351897.1"/>
    <property type="molecule type" value="Genomic_DNA"/>
</dbReference>
<keyword evidence="2" id="KW-1133">Transmembrane helix</keyword>
<keyword evidence="2" id="KW-0812">Transmembrane</keyword>
<evidence type="ECO:0000256" key="1">
    <source>
        <dbReference type="SAM" id="MobiDB-lite"/>
    </source>
</evidence>
<dbReference type="Proteomes" id="UP001313282">
    <property type="component" value="Unassembled WGS sequence"/>
</dbReference>
<feature type="region of interest" description="Disordered" evidence="1">
    <location>
        <begin position="1"/>
        <end position="38"/>
    </location>
</feature>
<feature type="transmembrane region" description="Helical" evidence="2">
    <location>
        <begin position="652"/>
        <end position="670"/>
    </location>
</feature>
<keyword evidence="4" id="KW-1185">Reference proteome</keyword>
<proteinExistence type="predicted"/>
<organism evidence="3 4">
    <name type="scientific">Orbilia javanica</name>
    <dbReference type="NCBI Taxonomy" id="47235"/>
    <lineage>
        <taxon>Eukaryota</taxon>
        <taxon>Fungi</taxon>
        <taxon>Dikarya</taxon>
        <taxon>Ascomycota</taxon>
        <taxon>Pezizomycotina</taxon>
        <taxon>Orbiliomycetes</taxon>
        <taxon>Orbiliales</taxon>
        <taxon>Orbiliaceae</taxon>
        <taxon>Orbilia</taxon>
    </lineage>
</organism>
<evidence type="ECO:0000313" key="4">
    <source>
        <dbReference type="Proteomes" id="UP001313282"/>
    </source>
</evidence>
<feature type="transmembrane region" description="Helical" evidence="2">
    <location>
        <begin position="852"/>
        <end position="870"/>
    </location>
</feature>
<feature type="transmembrane region" description="Helical" evidence="2">
    <location>
        <begin position="734"/>
        <end position="758"/>
    </location>
</feature>
<feature type="transmembrane region" description="Helical" evidence="2">
    <location>
        <begin position="563"/>
        <end position="581"/>
    </location>
</feature>
<feature type="transmembrane region" description="Helical" evidence="2">
    <location>
        <begin position="627"/>
        <end position="646"/>
    </location>
</feature>
<gene>
    <name evidence="3" type="ORF">TWF718_005040</name>
</gene>
<dbReference type="AlphaFoldDB" id="A0AAN8RR27"/>
<comment type="caution">
    <text evidence="3">The sequence shown here is derived from an EMBL/GenBank/DDBJ whole genome shotgun (WGS) entry which is preliminary data.</text>
</comment>
<feature type="transmembrane region" description="Helical" evidence="2">
    <location>
        <begin position="682"/>
        <end position="699"/>
    </location>
</feature>
<protein>
    <submittedName>
        <fullName evidence="3">Uncharacterized protein</fullName>
    </submittedName>
</protein>
<feature type="transmembrane region" description="Helical" evidence="2">
    <location>
        <begin position="705"/>
        <end position="727"/>
    </location>
</feature>
<feature type="transmembrane region" description="Helical" evidence="2">
    <location>
        <begin position="812"/>
        <end position="832"/>
    </location>
</feature>
<evidence type="ECO:0000313" key="3">
    <source>
        <dbReference type="EMBL" id="KAK6351897.1"/>
    </source>
</evidence>
<feature type="transmembrane region" description="Helical" evidence="2">
    <location>
        <begin position="770"/>
        <end position="791"/>
    </location>
</feature>
<name>A0AAN8RR27_9PEZI</name>
<keyword evidence="2" id="KW-0472">Membrane</keyword>